<keyword evidence="1" id="KW-0812">Transmembrane</keyword>
<evidence type="ECO:0000313" key="4">
    <source>
        <dbReference type="EMBL" id="SFI83955.1"/>
    </source>
</evidence>
<organism evidence="4 5">
    <name type="scientific">Olleya namhaensis</name>
    <dbReference type="NCBI Taxonomy" id="1144750"/>
    <lineage>
        <taxon>Bacteria</taxon>
        <taxon>Pseudomonadati</taxon>
        <taxon>Bacteroidota</taxon>
        <taxon>Flavobacteriia</taxon>
        <taxon>Flavobacteriales</taxon>
        <taxon>Flavobacteriaceae</taxon>
    </lineage>
</organism>
<dbReference type="Gene3D" id="1.25.40.10">
    <property type="entry name" value="Tetratricopeptide repeat domain"/>
    <property type="match status" value="1"/>
</dbReference>
<dbReference type="PANTHER" id="PTHR10098">
    <property type="entry name" value="RAPSYN-RELATED"/>
    <property type="match status" value="1"/>
</dbReference>
<dbReference type="STRING" id="1144750.SAMN05443431_102408"/>
<keyword evidence="2" id="KW-0732">Signal</keyword>
<dbReference type="PROSITE" id="PS51257">
    <property type="entry name" value="PROKAR_LIPOPROTEIN"/>
    <property type="match status" value="1"/>
</dbReference>
<keyword evidence="1" id="KW-1133">Transmembrane helix</keyword>
<dbReference type="SUPFAM" id="SSF48452">
    <property type="entry name" value="TPR-like"/>
    <property type="match status" value="1"/>
</dbReference>
<evidence type="ECO:0000313" key="5">
    <source>
        <dbReference type="Proteomes" id="UP000199559"/>
    </source>
</evidence>
<dbReference type="InterPro" id="IPR011990">
    <property type="entry name" value="TPR-like_helical_dom_sf"/>
</dbReference>
<protein>
    <submittedName>
        <fullName evidence="4">CHAT domain-containing protein</fullName>
    </submittedName>
</protein>
<gene>
    <name evidence="4" type="ORF">SAMN05443431_102408</name>
</gene>
<proteinExistence type="predicted"/>
<feature type="domain" description="CHAT" evidence="3">
    <location>
        <begin position="570"/>
        <end position="822"/>
    </location>
</feature>
<dbReference type="AlphaFoldDB" id="A0A1I3LHS2"/>
<keyword evidence="1" id="KW-0472">Membrane</keyword>
<reference evidence="5" key="1">
    <citation type="submission" date="2016-10" db="EMBL/GenBank/DDBJ databases">
        <authorList>
            <person name="Varghese N."/>
            <person name="Submissions S."/>
        </authorList>
    </citation>
    <scope>NUCLEOTIDE SEQUENCE [LARGE SCALE GENOMIC DNA]</scope>
    <source>
        <strain evidence="5">DSM 28881</strain>
    </source>
</reference>
<keyword evidence="5" id="KW-1185">Reference proteome</keyword>
<feature type="chain" id="PRO_5011498742" evidence="2">
    <location>
        <begin position="19"/>
        <end position="862"/>
    </location>
</feature>
<evidence type="ECO:0000256" key="2">
    <source>
        <dbReference type="SAM" id="SignalP"/>
    </source>
</evidence>
<name>A0A1I3LHS2_9FLAO</name>
<evidence type="ECO:0000259" key="3">
    <source>
        <dbReference type="Pfam" id="PF12770"/>
    </source>
</evidence>
<feature type="transmembrane region" description="Helical" evidence="1">
    <location>
        <begin position="835"/>
        <end position="853"/>
    </location>
</feature>
<dbReference type="RefSeq" id="WP_143067786.1">
    <property type="nucleotide sequence ID" value="NZ_FORM01000002.1"/>
</dbReference>
<dbReference type="Proteomes" id="UP000199559">
    <property type="component" value="Unassembled WGS sequence"/>
</dbReference>
<dbReference type="EMBL" id="FORM01000002">
    <property type="protein sequence ID" value="SFI83955.1"/>
    <property type="molecule type" value="Genomic_DNA"/>
</dbReference>
<evidence type="ECO:0000256" key="1">
    <source>
        <dbReference type="SAM" id="Phobius"/>
    </source>
</evidence>
<sequence length="862" mass="97801">MKHSLIIFFFLIFGSCFSQDLEEAIYVATEAFNANRNTETFSKLLNKETDFKPQLKTKDHYFAYLFLLVNKANHLDNINQQTKAIAAYEAALDVYNQQELNKVYTYNITEYCLKPLGILYNKVGDYTNAENTIKHYLFLAEKQKDNPNKISGTINLAQLYYTIGKFKSANTVAKNGLNTNGLTASQKQKLIQINVNCQIALNLISSTEDIPTKNNVEAYNLNTLETDYNLAIKTKKHKQALQHLNKIISKAYNNTTSSSRMLAKLHVKKAQLHYKLDQSEASLTELKGALKFLIPNQDYNGLPKKETLYPENTFIDIFDLLAELQPNHNNALACYDLSFYVSNLLTSTLTSQEAKLIHLSANRKRSESCINLLFDAFQTTSNTTYIELAFNYAEKNKGAILKEMVGKKTLLERYPEDSLLIQEDYFLKQQARLTNTLIKAQYQKNGVQTDTVSQALTTVSRTLKQLQENINNKYPESSDTSASIQQLQSKLKQDNALLVEYFYGETDVFQFIISDKTVALNKIKKDSVFDQSIAKYIDYFNNSSAINNNIPNFTADAFNLYQLLQFDTTSVSKNVIIITDGFLNFIPFESLLSQKTNTTSYSKMPFVANTQTLAYNTSALLYLNTSDFKYTDSVLGVFPVFQNSNATLTYSLNEAESIDKQTNAKFLMHQAATKNDALQQAKNYGVLHLSTHASSGTFNIPANIDFIDQKLFLNDLYSLDLNNQLVVLSACETGIGRLTKGEGSMNLVRGFQYAGIENILFSLWKINDLSTSKLMASFYKNYNTTKSPFAANHLAKLDYLNDPSISNVKKSPYYWSAFMYYGHLTPIKPTSKTKYILFTFIGLGIALLLWIIIRRRKNGQHT</sequence>
<dbReference type="Pfam" id="PF12770">
    <property type="entry name" value="CHAT"/>
    <property type="match status" value="1"/>
</dbReference>
<feature type="signal peptide" evidence="2">
    <location>
        <begin position="1"/>
        <end position="18"/>
    </location>
</feature>
<accession>A0A1I3LHS2</accession>
<dbReference type="InterPro" id="IPR024983">
    <property type="entry name" value="CHAT_dom"/>
</dbReference>